<gene>
    <name evidence="1" type="ORF">GGD89_000244</name>
</gene>
<evidence type="ECO:0000313" key="2">
    <source>
        <dbReference type="Proteomes" id="UP000554286"/>
    </source>
</evidence>
<keyword evidence="1" id="KW-0808">Transferase</keyword>
<dbReference type="EC" id="2.7.1.4" evidence="1"/>
<dbReference type="PROSITE" id="PS01125">
    <property type="entry name" value="ROK"/>
    <property type="match status" value="1"/>
</dbReference>
<dbReference type="GO" id="GO:0008865">
    <property type="term" value="F:fructokinase activity"/>
    <property type="evidence" value="ECO:0007669"/>
    <property type="project" value="UniProtKB-EC"/>
</dbReference>
<dbReference type="Gene3D" id="3.30.420.40">
    <property type="match status" value="2"/>
</dbReference>
<evidence type="ECO:0000313" key="1">
    <source>
        <dbReference type="EMBL" id="MBB4264638.1"/>
    </source>
</evidence>
<dbReference type="PANTHER" id="PTHR18964">
    <property type="entry name" value="ROK (REPRESSOR, ORF, KINASE) FAMILY"/>
    <property type="match status" value="1"/>
</dbReference>
<reference evidence="1 2" key="1">
    <citation type="submission" date="2020-08" db="EMBL/GenBank/DDBJ databases">
        <title>Genome sequencing of Purple Non-Sulfur Bacteria from various extreme environments.</title>
        <authorList>
            <person name="Mayer M."/>
        </authorList>
    </citation>
    <scope>NUCLEOTIDE SEQUENCE [LARGE SCALE GENOMIC DNA]</scope>
    <source>
        <strain evidence="1 2">JA131</strain>
    </source>
</reference>
<dbReference type="EMBL" id="JACIGK010000001">
    <property type="protein sequence ID" value="MBB4264638.1"/>
    <property type="molecule type" value="Genomic_DNA"/>
</dbReference>
<accession>A0A7W6RA04</accession>
<sequence length="327" mass="33254">MTTPVEDPAGPLRIGIDLGGTKIEGLVLDGAGRHRARRRVPTPRGDYEATVRAVADLVATLTRAAGADPTVPVGVGTPGTISPTTGLMKNANSTWLIGRPLDRDLAVALGRPVRLANDADCFALSEATDGAAAGARVVFGIILGTGVGGGVVVDGRPMTGPNATGGEWGHNPLPWPADDERPGPACYCGLSGCIETVLSGPGLAADHARVTGTTLEGPEIAARAEAGDAACRATLARYADRLARATATIVNVLDPDVVVLGGGLSNLSVLYQAVPALWPRWVFSDTVATALRPPAHGDSSGVRGAAWLWPADQGAGPSAAPVSSRRP</sequence>
<name>A0A7W6RA04_9PROT</name>
<dbReference type="RefSeq" id="WP_184042264.1">
    <property type="nucleotide sequence ID" value="NZ_JACIGK010000001.1"/>
</dbReference>
<comment type="caution">
    <text evidence="1">The sequence shown here is derived from an EMBL/GenBank/DDBJ whole genome shotgun (WGS) entry which is preliminary data.</text>
</comment>
<dbReference type="CDD" id="cd24066">
    <property type="entry name" value="ASKHA_NBD_ROK_EcFRK-like"/>
    <property type="match status" value="1"/>
</dbReference>
<dbReference type="Pfam" id="PF00480">
    <property type="entry name" value="ROK"/>
    <property type="match status" value="1"/>
</dbReference>
<dbReference type="InterPro" id="IPR000600">
    <property type="entry name" value="ROK"/>
</dbReference>
<proteinExistence type="predicted"/>
<dbReference type="SUPFAM" id="SSF53067">
    <property type="entry name" value="Actin-like ATPase domain"/>
    <property type="match status" value="1"/>
</dbReference>
<dbReference type="InterPro" id="IPR043129">
    <property type="entry name" value="ATPase_NBD"/>
</dbReference>
<protein>
    <submittedName>
        <fullName evidence="1">Fructokinase</fullName>
        <ecNumber evidence="1">2.7.1.4</ecNumber>
    </submittedName>
</protein>
<organism evidence="1 2">
    <name type="scientific">Roseospira visakhapatnamensis</name>
    <dbReference type="NCBI Taxonomy" id="390880"/>
    <lineage>
        <taxon>Bacteria</taxon>
        <taxon>Pseudomonadati</taxon>
        <taxon>Pseudomonadota</taxon>
        <taxon>Alphaproteobacteria</taxon>
        <taxon>Rhodospirillales</taxon>
        <taxon>Rhodospirillaceae</taxon>
        <taxon>Roseospira</taxon>
    </lineage>
</organism>
<dbReference type="AlphaFoldDB" id="A0A7W6RA04"/>
<keyword evidence="2" id="KW-1185">Reference proteome</keyword>
<keyword evidence="1" id="KW-0418">Kinase</keyword>
<dbReference type="Proteomes" id="UP000554286">
    <property type="component" value="Unassembled WGS sequence"/>
</dbReference>
<dbReference type="InterPro" id="IPR049874">
    <property type="entry name" value="ROK_cs"/>
</dbReference>
<dbReference type="PANTHER" id="PTHR18964:SF174">
    <property type="entry name" value="D-ALLOSE KINASE-RELATED"/>
    <property type="match status" value="1"/>
</dbReference>